<reference evidence="1 2" key="1">
    <citation type="journal article" date="2023" name="Plant Biotechnol. J.">
        <title>Chromosome-level wild Hevea brasiliensis genome provides new tools for genomic-assisted breeding and valuable loci to elevate rubber yield.</title>
        <authorList>
            <person name="Cheng H."/>
            <person name="Song X."/>
            <person name="Hu Y."/>
            <person name="Wu T."/>
            <person name="Yang Q."/>
            <person name="An Z."/>
            <person name="Feng S."/>
            <person name="Deng Z."/>
            <person name="Wu W."/>
            <person name="Zeng X."/>
            <person name="Tu M."/>
            <person name="Wang X."/>
            <person name="Huang H."/>
        </authorList>
    </citation>
    <scope>NUCLEOTIDE SEQUENCE [LARGE SCALE GENOMIC DNA]</scope>
    <source>
        <strain evidence="1">MT/VB/25A 57/8</strain>
    </source>
</reference>
<keyword evidence="2" id="KW-1185">Reference proteome</keyword>
<comment type="caution">
    <text evidence="1">The sequence shown here is derived from an EMBL/GenBank/DDBJ whole genome shotgun (WGS) entry which is preliminary data.</text>
</comment>
<name>A0ABQ9M8E3_HEVBR</name>
<sequence>MAERTTTQEYYVEDTHTSQTHFQLVKIGGCLFRTRVMDAKYTKSEQVYPYKRVDLKCSINAWSMNIQCPYMEYSSKSPLIFARCLLWIEINLWASRKWMA</sequence>
<organism evidence="1 2">
    <name type="scientific">Hevea brasiliensis</name>
    <name type="common">Para rubber tree</name>
    <name type="synonym">Siphonia brasiliensis</name>
    <dbReference type="NCBI Taxonomy" id="3981"/>
    <lineage>
        <taxon>Eukaryota</taxon>
        <taxon>Viridiplantae</taxon>
        <taxon>Streptophyta</taxon>
        <taxon>Embryophyta</taxon>
        <taxon>Tracheophyta</taxon>
        <taxon>Spermatophyta</taxon>
        <taxon>Magnoliopsida</taxon>
        <taxon>eudicotyledons</taxon>
        <taxon>Gunneridae</taxon>
        <taxon>Pentapetalae</taxon>
        <taxon>rosids</taxon>
        <taxon>fabids</taxon>
        <taxon>Malpighiales</taxon>
        <taxon>Euphorbiaceae</taxon>
        <taxon>Crotonoideae</taxon>
        <taxon>Micrandreae</taxon>
        <taxon>Hevea</taxon>
    </lineage>
</organism>
<evidence type="ECO:0000313" key="2">
    <source>
        <dbReference type="Proteomes" id="UP001174677"/>
    </source>
</evidence>
<accession>A0ABQ9M8E3</accession>
<dbReference type="EMBL" id="JARPOI010000008">
    <property type="protein sequence ID" value="KAJ9175176.1"/>
    <property type="molecule type" value="Genomic_DNA"/>
</dbReference>
<gene>
    <name evidence="1" type="ORF">P3X46_013755</name>
</gene>
<dbReference type="Proteomes" id="UP001174677">
    <property type="component" value="Chromosome 8"/>
</dbReference>
<evidence type="ECO:0000313" key="1">
    <source>
        <dbReference type="EMBL" id="KAJ9175176.1"/>
    </source>
</evidence>
<proteinExistence type="predicted"/>
<protein>
    <submittedName>
        <fullName evidence="1">Uncharacterized protein</fullName>
    </submittedName>
</protein>